<evidence type="ECO:0000313" key="1">
    <source>
        <dbReference type="EMBL" id="OIR21121.1"/>
    </source>
</evidence>
<gene>
    <name evidence="1" type="ORF">BEU01_00500</name>
</gene>
<organism evidence="1 2">
    <name type="scientific">Marine Group III euryarchaeote CG-Epi4</name>
    <dbReference type="NCBI Taxonomy" id="1888998"/>
    <lineage>
        <taxon>Archaea</taxon>
        <taxon>Methanobacteriati</taxon>
        <taxon>Thermoplasmatota</taxon>
        <taxon>Thermoplasmata</taxon>
        <taxon>Candidatus Thermoprofundales</taxon>
    </lineage>
</organism>
<name>A0A1J5TJH3_9ARCH</name>
<accession>A0A1J5TJH3</accession>
<sequence>MNKEKKKESLQFLLAAAKEIFGEKKLLGMLVAEGAPKDKNIIEIVEDENLRFLHLTMALKNSEIFLNHLQIRLQEMSEMAKIMEVGNSELIEKWLSDECKSCLIEHVVEGYDEIYKILIELDERLLWHGWPLIGKLHDPIE</sequence>
<proteinExistence type="predicted"/>
<dbReference type="AlphaFoldDB" id="A0A1J5TJH3"/>
<dbReference type="EMBL" id="MIYX01000012">
    <property type="protein sequence ID" value="OIR21121.1"/>
    <property type="molecule type" value="Genomic_DNA"/>
</dbReference>
<reference evidence="1 2" key="1">
    <citation type="submission" date="2016-08" db="EMBL/GenBank/DDBJ databases">
        <title>New Insights into Marine Group III Euryarchaeota, from dark to light.</title>
        <authorList>
            <person name="Haro-Moreno J.M."/>
            <person name="Rodriguez-Valera F."/>
            <person name="Lopez-Garcia P."/>
            <person name="Moreira D."/>
            <person name="Martin-Cuadrado A.B."/>
        </authorList>
    </citation>
    <scope>NUCLEOTIDE SEQUENCE [LARGE SCALE GENOMIC DNA]</scope>
    <source>
        <strain evidence="1">CG-Epi4</strain>
    </source>
</reference>
<evidence type="ECO:0000313" key="2">
    <source>
        <dbReference type="Proteomes" id="UP000183375"/>
    </source>
</evidence>
<protein>
    <submittedName>
        <fullName evidence="1">Uncharacterized protein</fullName>
    </submittedName>
</protein>
<comment type="caution">
    <text evidence="1">The sequence shown here is derived from an EMBL/GenBank/DDBJ whole genome shotgun (WGS) entry which is preliminary data.</text>
</comment>
<dbReference type="Proteomes" id="UP000183375">
    <property type="component" value="Unassembled WGS sequence"/>
</dbReference>